<dbReference type="AlphaFoldDB" id="K4II17"/>
<gene>
    <name evidence="1" type="ordered locus">P700755_001900</name>
</gene>
<keyword evidence="2" id="KW-1185">Reference proteome</keyword>
<dbReference type="Proteomes" id="UP000008514">
    <property type="component" value="Chromosome"/>
</dbReference>
<dbReference type="EMBL" id="CP003879">
    <property type="protein sequence ID" value="AFU68721.1"/>
    <property type="molecule type" value="Genomic_DNA"/>
</dbReference>
<reference evidence="1" key="2">
    <citation type="submission" date="2012-09" db="EMBL/GenBank/DDBJ databases">
        <title>The complete sequence of Psychroflexus torquis an extreme psychrophile from sea-ice that is stimulated by light.</title>
        <authorList>
            <person name="Feng S."/>
            <person name="Powell S.M."/>
            <person name="Bowman J.P."/>
        </authorList>
    </citation>
    <scope>NUCLEOTIDE SEQUENCE [LARGE SCALE GENOMIC DNA]</scope>
    <source>
        <strain evidence="1">ATCC 700755</strain>
    </source>
</reference>
<proteinExistence type="predicted"/>
<name>K4II17_PSYTT</name>
<accession>K4II17</accession>
<evidence type="ECO:0008006" key="3">
    <source>
        <dbReference type="Google" id="ProtNLM"/>
    </source>
</evidence>
<protein>
    <recommendedName>
        <fullName evidence="3">Lipocalin-like domain-containing protein</fullName>
    </recommendedName>
</protein>
<dbReference type="PROSITE" id="PS51257">
    <property type="entry name" value="PROKAR_LIPOPROTEIN"/>
    <property type="match status" value="1"/>
</dbReference>
<dbReference type="HOGENOM" id="CLU_1852032_0_0_10"/>
<dbReference type="OrthoDB" id="1118927at2"/>
<reference evidence="1" key="1">
    <citation type="submission" date="2006-03" db="EMBL/GenBank/DDBJ databases">
        <authorList>
            <person name="Bowman J."/>
            <person name="Ferriera S."/>
            <person name="Johnson J."/>
            <person name="Kravitz S."/>
            <person name="Halpern A."/>
            <person name="Remington K."/>
            <person name="Beeson K."/>
            <person name="Tran B."/>
            <person name="Rogers Y.-H."/>
            <person name="Friedman R."/>
            <person name="Venter J.C."/>
        </authorList>
    </citation>
    <scope>NUCLEOTIDE SEQUENCE [LARGE SCALE GENOMIC DNA]</scope>
    <source>
        <strain evidence="1">ATCC 700755</strain>
    </source>
</reference>
<dbReference type="RefSeq" id="WP_015024311.1">
    <property type="nucleotide sequence ID" value="NC_018721.1"/>
</dbReference>
<evidence type="ECO:0000313" key="2">
    <source>
        <dbReference type="Proteomes" id="UP000008514"/>
    </source>
</evidence>
<organism evidence="1 2">
    <name type="scientific">Psychroflexus torquis (strain ATCC 700755 / CIP 106069 / ACAM 623)</name>
    <dbReference type="NCBI Taxonomy" id="313595"/>
    <lineage>
        <taxon>Bacteria</taxon>
        <taxon>Pseudomonadati</taxon>
        <taxon>Bacteroidota</taxon>
        <taxon>Flavobacteriia</taxon>
        <taxon>Flavobacteriales</taxon>
        <taxon>Flavobacteriaceae</taxon>
        <taxon>Psychroflexus</taxon>
    </lineage>
</organism>
<evidence type="ECO:0000313" key="1">
    <source>
        <dbReference type="EMBL" id="AFU68721.1"/>
    </source>
</evidence>
<sequence length="129" mass="14402">MKNSILLTIIGMTILSCSQNDDDSNTSLIGQWNWKGSSGGIAGTTETPQTRGENRKLEISTNSIKSYQNGTLNFQTKYSIEVHKSLIFNEPREMIIQENGFRQILNISGNTLILIGDCTDCFTSKYTKE</sequence>
<dbReference type="KEGG" id="ptq:P700755_001900"/>